<dbReference type="InParanoid" id="A0A1W0VSN5"/>
<keyword evidence="2" id="KW-1185">Reference proteome</keyword>
<organism evidence="1 2">
    <name type="scientific">Sorghum bicolor</name>
    <name type="common">Sorghum</name>
    <name type="synonym">Sorghum vulgare</name>
    <dbReference type="NCBI Taxonomy" id="4558"/>
    <lineage>
        <taxon>Eukaryota</taxon>
        <taxon>Viridiplantae</taxon>
        <taxon>Streptophyta</taxon>
        <taxon>Embryophyta</taxon>
        <taxon>Tracheophyta</taxon>
        <taxon>Spermatophyta</taxon>
        <taxon>Magnoliopsida</taxon>
        <taxon>Liliopsida</taxon>
        <taxon>Poales</taxon>
        <taxon>Poaceae</taxon>
        <taxon>PACMAD clade</taxon>
        <taxon>Panicoideae</taxon>
        <taxon>Andropogonodae</taxon>
        <taxon>Andropogoneae</taxon>
        <taxon>Sorghinae</taxon>
        <taxon>Sorghum</taxon>
    </lineage>
</organism>
<evidence type="ECO:0000313" key="2">
    <source>
        <dbReference type="Proteomes" id="UP000000768"/>
    </source>
</evidence>
<evidence type="ECO:0000313" key="1">
    <source>
        <dbReference type="EMBL" id="OQU76303.1"/>
    </source>
</evidence>
<dbReference type="Proteomes" id="UP000000768">
    <property type="component" value="Chromosome 10"/>
</dbReference>
<dbReference type="Gramene" id="OQU76303">
    <property type="protein sequence ID" value="OQU76303"/>
    <property type="gene ID" value="SORBI_3010G128350"/>
</dbReference>
<dbReference type="EMBL" id="CM000769">
    <property type="protein sequence ID" value="OQU76303.1"/>
    <property type="molecule type" value="Genomic_DNA"/>
</dbReference>
<accession>A0A1W0VSN5</accession>
<name>A0A1W0VSN5_SORBI</name>
<reference evidence="2" key="2">
    <citation type="journal article" date="2018" name="Plant J.">
        <title>The Sorghum bicolor reference genome: improved assembly, gene annotations, a transcriptome atlas, and signatures of genome organization.</title>
        <authorList>
            <person name="McCormick R.F."/>
            <person name="Truong S.K."/>
            <person name="Sreedasyam A."/>
            <person name="Jenkins J."/>
            <person name="Shu S."/>
            <person name="Sims D."/>
            <person name="Kennedy M."/>
            <person name="Amirebrahimi M."/>
            <person name="Weers B.D."/>
            <person name="McKinley B."/>
            <person name="Mattison A."/>
            <person name="Morishige D.T."/>
            <person name="Grimwood J."/>
            <person name="Schmutz J."/>
            <person name="Mullet J.E."/>
        </authorList>
    </citation>
    <scope>NUCLEOTIDE SEQUENCE [LARGE SCALE GENOMIC DNA]</scope>
    <source>
        <strain evidence="2">cv. BTx623</strain>
    </source>
</reference>
<reference evidence="1 2" key="1">
    <citation type="journal article" date="2009" name="Nature">
        <title>The Sorghum bicolor genome and the diversification of grasses.</title>
        <authorList>
            <person name="Paterson A.H."/>
            <person name="Bowers J.E."/>
            <person name="Bruggmann R."/>
            <person name="Dubchak I."/>
            <person name="Grimwood J."/>
            <person name="Gundlach H."/>
            <person name="Haberer G."/>
            <person name="Hellsten U."/>
            <person name="Mitros T."/>
            <person name="Poliakov A."/>
            <person name="Schmutz J."/>
            <person name="Spannagl M."/>
            <person name="Tang H."/>
            <person name="Wang X."/>
            <person name="Wicker T."/>
            <person name="Bharti A.K."/>
            <person name="Chapman J."/>
            <person name="Feltus F.A."/>
            <person name="Gowik U."/>
            <person name="Grigoriev I.V."/>
            <person name="Lyons E."/>
            <person name="Maher C.A."/>
            <person name="Martis M."/>
            <person name="Narechania A."/>
            <person name="Otillar R.P."/>
            <person name="Penning B.W."/>
            <person name="Salamov A.A."/>
            <person name="Wang Y."/>
            <person name="Zhang L."/>
            <person name="Carpita N.C."/>
            <person name="Freeling M."/>
            <person name="Gingle A.R."/>
            <person name="Hash C.T."/>
            <person name="Keller B."/>
            <person name="Klein P."/>
            <person name="Kresovich S."/>
            <person name="McCann M.C."/>
            <person name="Ming R."/>
            <person name="Peterson D.G."/>
            <person name="Mehboob-ur-Rahman"/>
            <person name="Ware D."/>
            <person name="Westhoff P."/>
            <person name="Mayer K.F."/>
            <person name="Messing J."/>
            <person name="Rokhsar D.S."/>
        </authorList>
    </citation>
    <scope>NUCLEOTIDE SEQUENCE [LARGE SCALE GENOMIC DNA]</scope>
    <source>
        <strain evidence="2">cv. BTx623</strain>
    </source>
</reference>
<protein>
    <submittedName>
        <fullName evidence="1">Uncharacterized protein</fullName>
    </submittedName>
</protein>
<dbReference type="AlphaFoldDB" id="A0A1W0VSN5"/>
<proteinExistence type="predicted"/>
<gene>
    <name evidence="1" type="ORF">SORBI_3010G128350</name>
</gene>
<sequence length="166" mass="18301">MQQKAAIYSLLSLPHAHHQQGTFSFSPLPSGQRSLLISSPFFIFPSARTPLAVPPHLLPPSGAAPPKQSSDDTTEWCCCSSDLGVHGCRPFSMIIFEENCRCFIGTSFLRQCHHHRLLLALTKWQDKNRRRSGAAPLILVTVVNVVCHHLHLHLLPTLGSCDACTS</sequence>